<feature type="active site" description="Proton donor" evidence="13">
    <location>
        <position position="57"/>
    </location>
</feature>
<comment type="similarity">
    <text evidence="3 13">Belongs to the pantothenate synthetase family.</text>
</comment>
<dbReference type="Pfam" id="PF02569">
    <property type="entry name" value="Pantoate_ligase"/>
    <property type="match status" value="1"/>
</dbReference>
<dbReference type="EMBL" id="LECT01000031">
    <property type="protein sequence ID" value="KLU03746.1"/>
    <property type="molecule type" value="Genomic_DNA"/>
</dbReference>
<evidence type="ECO:0000256" key="5">
    <source>
        <dbReference type="ARBA" id="ARBA00014155"/>
    </source>
</evidence>
<evidence type="ECO:0000313" key="14">
    <source>
        <dbReference type="EMBL" id="KLU03746.1"/>
    </source>
</evidence>
<feature type="binding site" evidence="13">
    <location>
        <position position="176"/>
    </location>
    <ligand>
        <name>(R)-pantoate</name>
        <dbReference type="ChEBI" id="CHEBI:15980"/>
    </ligand>
</feature>
<dbReference type="FunFam" id="3.30.1300.10:FF:000001">
    <property type="entry name" value="Pantothenate synthetase"/>
    <property type="match status" value="1"/>
</dbReference>
<dbReference type="PANTHER" id="PTHR21299">
    <property type="entry name" value="CYTIDYLATE KINASE/PANTOATE-BETA-ALANINE LIGASE"/>
    <property type="match status" value="1"/>
</dbReference>
<keyword evidence="10 13" id="KW-0067">ATP-binding</keyword>
<evidence type="ECO:0000256" key="13">
    <source>
        <dbReference type="HAMAP-Rule" id="MF_00158"/>
    </source>
</evidence>
<feature type="binding site" evidence="13">
    <location>
        <position position="81"/>
    </location>
    <ligand>
        <name>beta-alanine</name>
        <dbReference type="ChEBI" id="CHEBI:57966"/>
    </ligand>
</feature>
<comment type="subcellular location">
    <subcellularLocation>
        <location evidence="1 13">Cytoplasm</location>
    </subcellularLocation>
</comment>
<feature type="binding site" evidence="13">
    <location>
        <position position="199"/>
    </location>
    <ligand>
        <name>ATP</name>
        <dbReference type="ChEBI" id="CHEBI:30616"/>
    </ligand>
</feature>
<dbReference type="Proteomes" id="UP000036367">
    <property type="component" value="Unassembled WGS sequence"/>
</dbReference>
<dbReference type="NCBIfam" id="TIGR00018">
    <property type="entry name" value="panC"/>
    <property type="match status" value="1"/>
</dbReference>
<dbReference type="AlphaFoldDB" id="A0A0J1BB51"/>
<protein>
    <recommendedName>
        <fullName evidence="5 13">Pantothenate synthetase</fullName>
        <shortName evidence="13">PS</shortName>
        <ecNumber evidence="4 13">6.3.2.1</ecNumber>
    </recommendedName>
    <alternativeName>
        <fullName evidence="13">Pantoate--beta-alanine ligase</fullName>
    </alternativeName>
    <alternativeName>
        <fullName evidence="13">Pantoate-activating enzyme</fullName>
    </alternativeName>
</protein>
<dbReference type="UniPathway" id="UPA00028">
    <property type="reaction ID" value="UER00005"/>
</dbReference>
<dbReference type="FunFam" id="3.40.50.620:FF:000114">
    <property type="entry name" value="Pantothenate synthetase"/>
    <property type="match status" value="1"/>
</dbReference>
<evidence type="ECO:0000256" key="8">
    <source>
        <dbReference type="ARBA" id="ARBA00022655"/>
    </source>
</evidence>
<dbReference type="GO" id="GO:0004592">
    <property type="term" value="F:pantoate-beta-alanine ligase activity"/>
    <property type="evidence" value="ECO:0007669"/>
    <property type="project" value="UniProtKB-UniRule"/>
</dbReference>
<name>A0A0J1BB51_RHOIS</name>
<dbReference type="GO" id="GO:0015940">
    <property type="term" value="P:pantothenate biosynthetic process"/>
    <property type="evidence" value="ECO:0007669"/>
    <property type="project" value="UniProtKB-UniRule"/>
</dbReference>
<sequence length="303" mass="33753">MNWPVWRSRSLSPVLVQGPLLQTFSIIDSMRAWCRQQSSEQRTIGLVPTMGALHEGHLSLVQAAKERCDHCVTTIFVNPTQFAAHEDLDHYPRPLEEDLAKLRQAGVEAVFLPSAAEMYPERAGQVATSVQPSSVALPLEGVHRPDHFVGVATVVLKLFLAAPADFAFFGRKDFQQLCVIEHMVRDLNLPTQIVPCEIIREPDGLAMSSRNRYLSKSERQRALCLSRALQETEAAFHGGERSPHRLQAILADHLTDCDSVDYAVVVDRESLLPVSEIEQNAVALIAARVGSTRLIDNRELYVD</sequence>
<evidence type="ECO:0000256" key="9">
    <source>
        <dbReference type="ARBA" id="ARBA00022741"/>
    </source>
</evidence>
<dbReference type="PATRIC" id="fig|595434.4.peg.3936"/>
<dbReference type="SUPFAM" id="SSF52374">
    <property type="entry name" value="Nucleotidylyl transferase"/>
    <property type="match status" value="1"/>
</dbReference>
<dbReference type="CDD" id="cd00560">
    <property type="entry name" value="PanC"/>
    <property type="match status" value="1"/>
</dbReference>
<comment type="function">
    <text evidence="12 13">Catalyzes the condensation of pantoate with beta-alanine in an ATP-dependent reaction via a pantoyl-adenylate intermediate.</text>
</comment>
<gene>
    <name evidence="13" type="primary">panC</name>
    <name evidence="14" type="ORF">RISK_004153</name>
</gene>
<keyword evidence="7 13" id="KW-0436">Ligase</keyword>
<feature type="binding site" evidence="13">
    <location>
        <begin position="50"/>
        <end position="57"/>
    </location>
    <ligand>
        <name>ATP</name>
        <dbReference type="ChEBI" id="CHEBI:30616"/>
    </ligand>
</feature>
<feature type="binding site" evidence="13">
    <location>
        <begin position="207"/>
        <end position="210"/>
    </location>
    <ligand>
        <name>ATP</name>
        <dbReference type="ChEBI" id="CHEBI:30616"/>
    </ligand>
</feature>
<comment type="catalytic activity">
    <reaction evidence="11 13">
        <text>(R)-pantoate + beta-alanine + ATP = (R)-pantothenate + AMP + diphosphate + H(+)</text>
        <dbReference type="Rhea" id="RHEA:10912"/>
        <dbReference type="ChEBI" id="CHEBI:15378"/>
        <dbReference type="ChEBI" id="CHEBI:15980"/>
        <dbReference type="ChEBI" id="CHEBI:29032"/>
        <dbReference type="ChEBI" id="CHEBI:30616"/>
        <dbReference type="ChEBI" id="CHEBI:33019"/>
        <dbReference type="ChEBI" id="CHEBI:57966"/>
        <dbReference type="ChEBI" id="CHEBI:456215"/>
        <dbReference type="EC" id="6.3.2.1"/>
    </reaction>
</comment>
<dbReference type="PANTHER" id="PTHR21299:SF1">
    <property type="entry name" value="PANTOATE--BETA-ALANINE LIGASE"/>
    <property type="match status" value="1"/>
</dbReference>
<evidence type="ECO:0000256" key="10">
    <source>
        <dbReference type="ARBA" id="ARBA00022840"/>
    </source>
</evidence>
<feature type="binding site" evidence="13">
    <location>
        <begin position="170"/>
        <end position="173"/>
    </location>
    <ligand>
        <name>ATP</name>
        <dbReference type="ChEBI" id="CHEBI:30616"/>
    </ligand>
</feature>
<comment type="caution">
    <text evidence="14">The sequence shown here is derived from an EMBL/GenBank/DDBJ whole genome shotgun (WGS) entry which is preliminary data.</text>
</comment>
<dbReference type="InterPro" id="IPR014729">
    <property type="entry name" value="Rossmann-like_a/b/a_fold"/>
</dbReference>
<evidence type="ECO:0000256" key="11">
    <source>
        <dbReference type="ARBA" id="ARBA00048258"/>
    </source>
</evidence>
<dbReference type="InterPro" id="IPR003721">
    <property type="entry name" value="Pantoate_ligase"/>
</dbReference>
<dbReference type="InterPro" id="IPR042176">
    <property type="entry name" value="Pantoate_ligase_C"/>
</dbReference>
<keyword evidence="15" id="KW-1185">Reference proteome</keyword>
<dbReference type="GO" id="GO:0005829">
    <property type="term" value="C:cytosol"/>
    <property type="evidence" value="ECO:0007669"/>
    <property type="project" value="TreeGrafter"/>
</dbReference>
<dbReference type="Gene3D" id="3.30.1300.10">
    <property type="entry name" value="Pantoate-beta-alanine ligase, C-terminal domain"/>
    <property type="match status" value="1"/>
</dbReference>
<dbReference type="EC" id="6.3.2.1" evidence="4 13"/>
<feature type="binding site" evidence="13">
    <location>
        <position position="81"/>
    </location>
    <ligand>
        <name>(R)-pantoate</name>
        <dbReference type="ChEBI" id="CHEBI:15980"/>
    </ligand>
</feature>
<keyword evidence="6 13" id="KW-0963">Cytoplasm</keyword>
<evidence type="ECO:0000256" key="1">
    <source>
        <dbReference type="ARBA" id="ARBA00004496"/>
    </source>
</evidence>
<comment type="subunit">
    <text evidence="13">Homodimer.</text>
</comment>
<dbReference type="GO" id="GO:0005524">
    <property type="term" value="F:ATP binding"/>
    <property type="evidence" value="ECO:0007669"/>
    <property type="project" value="UniProtKB-KW"/>
</dbReference>
<evidence type="ECO:0000256" key="12">
    <source>
        <dbReference type="ARBA" id="ARBA00055042"/>
    </source>
</evidence>
<keyword evidence="8 13" id="KW-0566">Pantothenate biosynthesis</keyword>
<comment type="miscellaneous">
    <text evidence="13">The reaction proceeds by a bi uni uni bi ping pong mechanism.</text>
</comment>
<comment type="pathway">
    <text evidence="2 13">Cofactor biosynthesis; (R)-pantothenate biosynthesis; (R)-pantothenate from (R)-pantoate and beta-alanine: step 1/1.</text>
</comment>
<keyword evidence="9 13" id="KW-0547">Nucleotide-binding</keyword>
<proteinExistence type="inferred from homology"/>
<dbReference type="Gene3D" id="3.40.50.620">
    <property type="entry name" value="HUPs"/>
    <property type="match status" value="1"/>
</dbReference>
<evidence type="ECO:0000313" key="15">
    <source>
        <dbReference type="Proteomes" id="UP000036367"/>
    </source>
</evidence>
<evidence type="ECO:0000256" key="6">
    <source>
        <dbReference type="ARBA" id="ARBA00022490"/>
    </source>
</evidence>
<organism evidence="14 15">
    <name type="scientific">Rhodopirellula islandica</name>
    <dbReference type="NCBI Taxonomy" id="595434"/>
    <lineage>
        <taxon>Bacteria</taxon>
        <taxon>Pseudomonadati</taxon>
        <taxon>Planctomycetota</taxon>
        <taxon>Planctomycetia</taxon>
        <taxon>Pirellulales</taxon>
        <taxon>Pirellulaceae</taxon>
        <taxon>Rhodopirellula</taxon>
    </lineage>
</organism>
<evidence type="ECO:0000256" key="3">
    <source>
        <dbReference type="ARBA" id="ARBA00009256"/>
    </source>
</evidence>
<evidence type="ECO:0000256" key="4">
    <source>
        <dbReference type="ARBA" id="ARBA00012219"/>
    </source>
</evidence>
<reference evidence="14" key="1">
    <citation type="submission" date="2015-05" db="EMBL/GenBank/DDBJ databases">
        <title>Permanent draft genome of Rhodopirellula islandicus K833.</title>
        <authorList>
            <person name="Kizina J."/>
            <person name="Richter M."/>
            <person name="Glockner F.O."/>
            <person name="Harder J."/>
        </authorList>
    </citation>
    <scope>NUCLEOTIDE SEQUENCE [LARGE SCALE GENOMIC DNA]</scope>
    <source>
        <strain evidence="14">K833</strain>
    </source>
</reference>
<evidence type="ECO:0000256" key="7">
    <source>
        <dbReference type="ARBA" id="ARBA00022598"/>
    </source>
</evidence>
<evidence type="ECO:0000256" key="2">
    <source>
        <dbReference type="ARBA" id="ARBA00004990"/>
    </source>
</evidence>
<dbReference type="STRING" id="595434.RISK_004153"/>
<dbReference type="HAMAP" id="MF_00158">
    <property type="entry name" value="PanC"/>
    <property type="match status" value="1"/>
</dbReference>
<accession>A0A0J1BB51</accession>